<evidence type="ECO:0000256" key="2">
    <source>
        <dbReference type="ARBA" id="ARBA00009904"/>
    </source>
</evidence>
<dbReference type="EMBL" id="JADFAR010000020">
    <property type="protein sequence ID" value="MBE5728539.1"/>
    <property type="molecule type" value="Genomic_DNA"/>
</dbReference>
<dbReference type="GO" id="GO:0007035">
    <property type="term" value="P:vacuolar acidification"/>
    <property type="evidence" value="ECO:0007669"/>
    <property type="project" value="TreeGrafter"/>
</dbReference>
<evidence type="ECO:0000256" key="7">
    <source>
        <dbReference type="ARBA" id="ARBA00023136"/>
    </source>
</evidence>
<keyword evidence="3 10" id="KW-0813">Transport</keyword>
<evidence type="ECO:0000256" key="4">
    <source>
        <dbReference type="ARBA" id="ARBA00022692"/>
    </source>
</evidence>
<keyword evidence="11" id="KW-0175">Coiled coil</keyword>
<protein>
    <recommendedName>
        <fullName evidence="9 10">A-type ATP synthase subunit I</fullName>
    </recommendedName>
</protein>
<evidence type="ECO:0000313" key="13">
    <source>
        <dbReference type="Proteomes" id="UP000718571"/>
    </source>
</evidence>
<feature type="transmembrane region" description="Helical" evidence="10">
    <location>
        <begin position="477"/>
        <end position="498"/>
    </location>
</feature>
<proteinExistence type="inferred from homology"/>
<keyword evidence="4 10" id="KW-0812">Transmembrane</keyword>
<feature type="transmembrane region" description="Helical" evidence="10">
    <location>
        <begin position="510"/>
        <end position="533"/>
    </location>
</feature>
<feature type="transmembrane region" description="Helical" evidence="10">
    <location>
        <begin position="574"/>
        <end position="597"/>
    </location>
</feature>
<feature type="transmembrane region" description="Helical" evidence="10">
    <location>
        <begin position="441"/>
        <end position="465"/>
    </location>
</feature>
<dbReference type="AlphaFoldDB" id="A0A8T3UW17"/>
<sequence length="647" mass="73651">MFTPAKMKKVRIIFQKPDIDKVIELLGRTAFVQVENLDKNARELLESYSDKEHAKIDGYLQQLKSLRANLPGKKEEINNESIDLKKAEHAFEKLRIKETLPKLIKEREDILNGLNSDKKKLNLLLKISDFSDELDLLDTEHVSSFIVDNRDIEAAEEALEGNNTEFNEIKLKECSILNVENTDNEITIKLFLDAKIKYEQIKGLKGKIKENLRELKRETDAKKQGIKKIDEKLCEISKLYSKRIDSLLETFEREKEKMEVIYRLGVSDYLSIIEGWIDNNDITKLDEELKEVTGGRYLIETIETDENPPTKLINPIKFKIYEAFVKFYSFPKSSEVDPTIFFGIAFPVFFGLMIGDMGYGLFTLVLSLYLIWRLTHKVKHDILPRWLKNFMHTIVSNNGLLIIAKGILPGSIVGIVFGFIFNEFFGAHLLPFYVFYLIKNVKTLLLISGWVGVFMVSFGFTLGAVDNLLINNKKKAAGRVGWLLLSWGIVILGLNVLQKESLSLSNLSALAAYILLVIGFLFTVSSEGVGSILEVPSVISHILSYTRLVGILLASVILAEVINLSVSYALRGPIWLIAAGLVILVFGQIFNIIIAMFEAGIQGARLIYVEFFSKFYTGNGDEFEPFKLKATREKMKNKTPKNIYRRR</sequence>
<evidence type="ECO:0000256" key="11">
    <source>
        <dbReference type="SAM" id="Coils"/>
    </source>
</evidence>
<evidence type="ECO:0000256" key="6">
    <source>
        <dbReference type="ARBA" id="ARBA00023065"/>
    </source>
</evidence>
<keyword evidence="6 10" id="KW-0406">Ion transport</keyword>
<accession>A0A8T3UW17</accession>
<feature type="transmembrane region" description="Helical" evidence="10">
    <location>
        <begin position="340"/>
        <end position="372"/>
    </location>
</feature>
<feature type="coiled-coil region" evidence="11">
    <location>
        <begin position="34"/>
        <end position="97"/>
    </location>
</feature>
<comment type="function">
    <text evidence="8">Component of the A-type ATP synthase that produces ATP from ADP in the presence of a proton gradient across the membrane.</text>
</comment>
<evidence type="ECO:0000256" key="5">
    <source>
        <dbReference type="ARBA" id="ARBA00022989"/>
    </source>
</evidence>
<evidence type="ECO:0000256" key="3">
    <source>
        <dbReference type="ARBA" id="ARBA00022448"/>
    </source>
</evidence>
<evidence type="ECO:0000313" key="12">
    <source>
        <dbReference type="EMBL" id="MBE5728539.1"/>
    </source>
</evidence>
<dbReference type="Proteomes" id="UP000718571">
    <property type="component" value="Unassembled WGS sequence"/>
</dbReference>
<comment type="caution">
    <text evidence="12">The sequence shown here is derived from an EMBL/GenBank/DDBJ whole genome shotgun (WGS) entry which is preliminary data.</text>
</comment>
<evidence type="ECO:0000256" key="1">
    <source>
        <dbReference type="ARBA" id="ARBA00004141"/>
    </source>
</evidence>
<comment type="subcellular location">
    <subcellularLocation>
        <location evidence="1">Membrane</location>
        <topology evidence="1">Multi-pass membrane protein</topology>
    </subcellularLocation>
</comment>
<reference evidence="12 13" key="1">
    <citation type="submission" date="2020-09" db="EMBL/GenBank/DDBJ databases">
        <title>Genomic characterization of a novel Parvarchaeota family in acid mine drainage sediments.</title>
        <authorList>
            <person name="Luo Z.-H."/>
        </authorList>
    </citation>
    <scope>NUCLEOTIDE SEQUENCE [LARGE SCALE GENOMIC DNA]</scope>
    <source>
        <strain evidence="12">MAS1_bins.189</strain>
    </source>
</reference>
<evidence type="ECO:0000256" key="8">
    <source>
        <dbReference type="ARBA" id="ARBA00059506"/>
    </source>
</evidence>
<name>A0A8T3UW17_9ARCH</name>
<keyword evidence="7 10" id="KW-0472">Membrane</keyword>
<evidence type="ECO:0000256" key="9">
    <source>
        <dbReference type="ARBA" id="ARBA00068671"/>
    </source>
</evidence>
<evidence type="ECO:0000256" key="10">
    <source>
        <dbReference type="RuleBase" id="RU361189"/>
    </source>
</evidence>
<feature type="coiled-coil region" evidence="11">
    <location>
        <begin position="198"/>
        <end position="232"/>
    </location>
</feature>
<organism evidence="12 13">
    <name type="scientific">Candidatus Acidifodinimicrobium mancum</name>
    <dbReference type="NCBI Taxonomy" id="2898728"/>
    <lineage>
        <taxon>Archaea</taxon>
        <taxon>Candidatus Parvarchaeota</taxon>
        <taxon>Candidatus Acidifodinimicrobiaceae</taxon>
        <taxon>Candidatus Acidifodinimicrobium</taxon>
    </lineage>
</organism>
<dbReference type="PANTHER" id="PTHR11629:SF63">
    <property type="entry name" value="V-TYPE PROTON ATPASE SUBUNIT A"/>
    <property type="match status" value="1"/>
</dbReference>
<dbReference type="PANTHER" id="PTHR11629">
    <property type="entry name" value="VACUOLAR PROTON ATPASES"/>
    <property type="match status" value="1"/>
</dbReference>
<dbReference type="GO" id="GO:0046961">
    <property type="term" value="F:proton-transporting ATPase activity, rotational mechanism"/>
    <property type="evidence" value="ECO:0007669"/>
    <property type="project" value="InterPro"/>
</dbReference>
<feature type="transmembrane region" description="Helical" evidence="10">
    <location>
        <begin position="545"/>
        <end position="568"/>
    </location>
</feature>
<dbReference type="InterPro" id="IPR002490">
    <property type="entry name" value="V-ATPase_116kDa_su"/>
</dbReference>
<dbReference type="Pfam" id="PF01496">
    <property type="entry name" value="V_ATPase_I"/>
    <property type="match status" value="1"/>
</dbReference>
<keyword evidence="5 10" id="KW-1133">Transmembrane helix</keyword>
<comment type="similarity">
    <text evidence="2 10">Belongs to the V-ATPase 116 kDa subunit family.</text>
</comment>
<dbReference type="GO" id="GO:0016471">
    <property type="term" value="C:vacuolar proton-transporting V-type ATPase complex"/>
    <property type="evidence" value="ECO:0007669"/>
    <property type="project" value="TreeGrafter"/>
</dbReference>
<feature type="transmembrane region" description="Helical" evidence="10">
    <location>
        <begin position="393"/>
        <end position="421"/>
    </location>
</feature>
<dbReference type="GO" id="GO:0051117">
    <property type="term" value="F:ATPase binding"/>
    <property type="evidence" value="ECO:0007669"/>
    <property type="project" value="TreeGrafter"/>
</dbReference>
<gene>
    <name evidence="12" type="ORF">IHE51_01635</name>
</gene>
<dbReference type="GO" id="GO:0033179">
    <property type="term" value="C:proton-transporting V-type ATPase, V0 domain"/>
    <property type="evidence" value="ECO:0007669"/>
    <property type="project" value="InterPro"/>
</dbReference>